<sequence length="231" mass="26693">MSVTNHQSKQREVIDHIALQVSNNSLNFSTVSPVEDYAKDPRICLTSVHFPHKNLIDKVQREIIEPLRKIEPSLYYYPNDGLHMTIKNVRVINNPPHFNEDDVRKAIEVFSKVIPQHKKFNVYFYRLLLFPNNLALIGTTDEELDHIVLDLDKQLKANDVPDDKAYANSQYFFSNMTLARLIGIPSTVFTQKVEELSESLRFESYQVDSVSLITGNAVFRDKKIIGSWELK</sequence>
<dbReference type="SUPFAM" id="SSF55144">
    <property type="entry name" value="LigT-like"/>
    <property type="match status" value="1"/>
</dbReference>
<name>A0A317JQI5_9BACT</name>
<dbReference type="Gene3D" id="3.90.1140.10">
    <property type="entry name" value="Cyclic phosphodiesterase"/>
    <property type="match status" value="1"/>
</dbReference>
<dbReference type="Proteomes" id="UP000246104">
    <property type="component" value="Unassembled WGS sequence"/>
</dbReference>
<dbReference type="InterPro" id="IPR009097">
    <property type="entry name" value="Cyclic_Pdiesterase"/>
</dbReference>
<comment type="caution">
    <text evidence="1">The sequence shown here is derived from an EMBL/GenBank/DDBJ whole genome shotgun (WGS) entry which is preliminary data.</text>
</comment>
<accession>A0A317JQI5</accession>
<protein>
    <submittedName>
        <fullName evidence="1">Uncharacterized protein</fullName>
    </submittedName>
</protein>
<dbReference type="AlphaFoldDB" id="A0A317JQI5"/>
<organism evidence="1 2">
    <name type="scientific">Candidatus Cerribacteria bacterium 'Amazon FNV 2010 28 9'</name>
    <dbReference type="NCBI Taxonomy" id="2081795"/>
    <lineage>
        <taxon>Bacteria</taxon>
        <taxon>Candidatus Cerribacteria</taxon>
    </lineage>
</organism>
<gene>
    <name evidence="1" type="ORF">C5B42_00445</name>
</gene>
<proteinExistence type="predicted"/>
<dbReference type="EMBL" id="PSRQ01000009">
    <property type="protein sequence ID" value="PWU24153.1"/>
    <property type="molecule type" value="Genomic_DNA"/>
</dbReference>
<evidence type="ECO:0000313" key="1">
    <source>
        <dbReference type="EMBL" id="PWU24153.1"/>
    </source>
</evidence>
<evidence type="ECO:0000313" key="2">
    <source>
        <dbReference type="Proteomes" id="UP000246104"/>
    </source>
</evidence>
<reference evidence="1 2" key="1">
    <citation type="submission" date="2018-02" db="EMBL/GenBank/DDBJ databases">
        <title>Genomic Reconstructions from Amazon Rainforest and Pasture Soil Reveal Novel Insights into the Physiology of Candidate Phyla in Tropical Sites.</title>
        <authorList>
            <person name="Kroeger M.E."/>
            <person name="Delmont T."/>
            <person name="Eren A.M."/>
            <person name="Guo J."/>
            <person name="Meyer K.M."/>
            <person name="Khan K."/>
            <person name="Rodrigues J.L.M."/>
            <person name="Bohannan B.J.M."/>
            <person name="Tringe S."/>
            <person name="Borges C.D."/>
            <person name="Tiedje J."/>
            <person name="Tsai S.M."/>
            <person name="Nusslein K."/>
        </authorList>
    </citation>
    <scope>NUCLEOTIDE SEQUENCE [LARGE SCALE GENOMIC DNA]</scope>
    <source>
        <strain evidence="1">Amazon FNV 2010 28 9</strain>
    </source>
</reference>